<feature type="transmembrane region" description="Helical" evidence="5">
    <location>
        <begin position="216"/>
        <end position="236"/>
    </location>
</feature>
<evidence type="ECO:0000259" key="6">
    <source>
        <dbReference type="Pfam" id="PF04932"/>
    </source>
</evidence>
<keyword evidence="4 5" id="KW-0472">Membrane</keyword>
<proteinExistence type="predicted"/>
<accession>A0A5D0G1P3</accession>
<evidence type="ECO:0000256" key="4">
    <source>
        <dbReference type="ARBA" id="ARBA00023136"/>
    </source>
</evidence>
<dbReference type="AlphaFoldDB" id="A0A5D0G1P3"/>
<dbReference type="InterPro" id="IPR051533">
    <property type="entry name" value="WaaL-like"/>
</dbReference>
<feature type="transmembrane region" description="Helical" evidence="5">
    <location>
        <begin position="70"/>
        <end position="96"/>
    </location>
</feature>
<comment type="caution">
    <text evidence="7">The sequence shown here is derived from an EMBL/GenBank/DDBJ whole genome shotgun (WGS) entry which is preliminary data.</text>
</comment>
<evidence type="ECO:0000313" key="7">
    <source>
        <dbReference type="EMBL" id="TYA52229.1"/>
    </source>
</evidence>
<dbReference type="Proteomes" id="UP000324550">
    <property type="component" value="Unassembled WGS sequence"/>
</dbReference>
<protein>
    <recommendedName>
        <fullName evidence="6">O-antigen ligase-related domain-containing protein</fullName>
    </recommendedName>
</protein>
<feature type="transmembrane region" description="Helical" evidence="5">
    <location>
        <begin position="7"/>
        <end position="26"/>
    </location>
</feature>
<evidence type="ECO:0000313" key="8">
    <source>
        <dbReference type="Proteomes" id="UP000324550"/>
    </source>
</evidence>
<evidence type="ECO:0000256" key="2">
    <source>
        <dbReference type="ARBA" id="ARBA00022692"/>
    </source>
</evidence>
<keyword evidence="2 5" id="KW-0812">Transmembrane</keyword>
<dbReference type="PANTHER" id="PTHR37422:SF17">
    <property type="entry name" value="O-ANTIGEN LIGASE"/>
    <property type="match status" value="1"/>
</dbReference>
<dbReference type="InterPro" id="IPR007016">
    <property type="entry name" value="O-antigen_ligase-rel_domated"/>
</dbReference>
<dbReference type="PANTHER" id="PTHR37422">
    <property type="entry name" value="TEICHURONIC ACID BIOSYNTHESIS PROTEIN TUAE"/>
    <property type="match status" value="1"/>
</dbReference>
<keyword evidence="3 5" id="KW-1133">Transmembrane helix</keyword>
<feature type="transmembrane region" description="Helical" evidence="5">
    <location>
        <begin position="46"/>
        <end position="63"/>
    </location>
</feature>
<sequence length="285" mass="33576">MRKDDIKYFFIIIILYFLLTIPIGLYQVTKWDWERYQNVFDHSNHLAYVLTMCVYFLFLHNPFKSKIVKNICLIGLFVSLLLTKSTGGLLVLLVLLGYNSLKSKRISLVKKLTFILLLIIAIVLALNFSEKIAYQLESIDFLTWEFVKERIETYTIDGVNRAGGYGSFVWRIIFWSKLMLTFFSEPFLHIIFGVGVDHLTKGFMPYEFMDKDPHNDFVKVLLEYGVLGLLLFLSFFRNIYKIMNKNFNIIILMVVPMFFGNAIVNYPFNLTLILIIIYEYKQNYN</sequence>
<organism evidence="7 8">
    <name type="scientific">Formosa maritima</name>
    <dbReference type="NCBI Taxonomy" id="2592046"/>
    <lineage>
        <taxon>Bacteria</taxon>
        <taxon>Pseudomonadati</taxon>
        <taxon>Bacteroidota</taxon>
        <taxon>Flavobacteriia</taxon>
        <taxon>Flavobacteriales</taxon>
        <taxon>Flavobacteriaceae</taxon>
        <taxon>Formosa</taxon>
    </lineage>
</organism>
<reference evidence="7 8" key="1">
    <citation type="submission" date="2019-08" db="EMBL/GenBank/DDBJ databases">
        <title>Formosa sediminis sp. nov., isolated from marine sediment.</title>
        <authorList>
            <person name="Cao W.R."/>
        </authorList>
    </citation>
    <scope>NUCLEOTIDE SEQUENCE [LARGE SCALE GENOMIC DNA]</scope>
    <source>
        <strain evidence="7 8">1494</strain>
    </source>
</reference>
<dbReference type="GO" id="GO:0016020">
    <property type="term" value="C:membrane"/>
    <property type="evidence" value="ECO:0007669"/>
    <property type="project" value="UniProtKB-SubCell"/>
</dbReference>
<evidence type="ECO:0000256" key="3">
    <source>
        <dbReference type="ARBA" id="ARBA00022989"/>
    </source>
</evidence>
<feature type="transmembrane region" description="Helical" evidence="5">
    <location>
        <begin position="178"/>
        <end position="196"/>
    </location>
</feature>
<feature type="transmembrane region" description="Helical" evidence="5">
    <location>
        <begin position="108"/>
        <end position="128"/>
    </location>
</feature>
<feature type="domain" description="O-antigen ligase-related" evidence="6">
    <location>
        <begin position="72"/>
        <end position="233"/>
    </location>
</feature>
<evidence type="ECO:0000256" key="5">
    <source>
        <dbReference type="SAM" id="Phobius"/>
    </source>
</evidence>
<evidence type="ECO:0000256" key="1">
    <source>
        <dbReference type="ARBA" id="ARBA00004141"/>
    </source>
</evidence>
<feature type="transmembrane region" description="Helical" evidence="5">
    <location>
        <begin position="248"/>
        <end position="278"/>
    </location>
</feature>
<keyword evidence="8" id="KW-1185">Reference proteome</keyword>
<gene>
    <name evidence="7" type="ORF">FVF61_12850</name>
</gene>
<dbReference type="EMBL" id="VSFC01000062">
    <property type="protein sequence ID" value="TYA52229.1"/>
    <property type="molecule type" value="Genomic_DNA"/>
</dbReference>
<comment type="subcellular location">
    <subcellularLocation>
        <location evidence="1">Membrane</location>
        <topology evidence="1">Multi-pass membrane protein</topology>
    </subcellularLocation>
</comment>
<name>A0A5D0G1P3_9FLAO</name>
<dbReference type="Pfam" id="PF04932">
    <property type="entry name" value="Wzy_C"/>
    <property type="match status" value="1"/>
</dbReference>